<evidence type="ECO:0000259" key="8">
    <source>
        <dbReference type="PROSITE" id="PS50928"/>
    </source>
</evidence>
<evidence type="ECO:0000256" key="2">
    <source>
        <dbReference type="ARBA" id="ARBA00022448"/>
    </source>
</evidence>
<feature type="transmembrane region" description="Helical" evidence="7">
    <location>
        <begin position="120"/>
        <end position="144"/>
    </location>
</feature>
<comment type="similarity">
    <text evidence="7">Belongs to the binding-protein-dependent transport system permease family.</text>
</comment>
<protein>
    <submittedName>
        <fullName evidence="9">ABC transporter permease</fullName>
    </submittedName>
</protein>
<keyword evidence="5 7" id="KW-1133">Transmembrane helix</keyword>
<dbReference type="InterPro" id="IPR035906">
    <property type="entry name" value="MetI-like_sf"/>
</dbReference>
<feature type="transmembrane region" description="Helical" evidence="7">
    <location>
        <begin position="24"/>
        <end position="44"/>
    </location>
</feature>
<dbReference type="PANTHER" id="PTHR43386:SF25">
    <property type="entry name" value="PEPTIDE ABC TRANSPORTER PERMEASE PROTEIN"/>
    <property type="match status" value="1"/>
</dbReference>
<feature type="transmembrane region" description="Helical" evidence="7">
    <location>
        <begin position="253"/>
        <end position="274"/>
    </location>
</feature>
<keyword evidence="6 7" id="KW-0472">Membrane</keyword>
<organism evidence="9 10">
    <name type="scientific">Govanella unica</name>
    <dbReference type="NCBI Taxonomy" id="2975056"/>
    <lineage>
        <taxon>Bacteria</taxon>
        <taxon>Pseudomonadati</taxon>
        <taxon>Pseudomonadota</taxon>
        <taxon>Alphaproteobacteria</taxon>
        <taxon>Emcibacterales</taxon>
        <taxon>Govanellaceae</taxon>
        <taxon>Govanella</taxon>
    </lineage>
</organism>
<dbReference type="RefSeq" id="WP_274942617.1">
    <property type="nucleotide sequence ID" value="NZ_JANWOI010000001.1"/>
</dbReference>
<keyword evidence="2 7" id="KW-0813">Transport</keyword>
<evidence type="ECO:0000256" key="6">
    <source>
        <dbReference type="ARBA" id="ARBA00023136"/>
    </source>
</evidence>
<evidence type="ECO:0000313" key="9">
    <source>
        <dbReference type="EMBL" id="MDA5192916.1"/>
    </source>
</evidence>
<comment type="caution">
    <text evidence="9">The sequence shown here is derived from an EMBL/GenBank/DDBJ whole genome shotgun (WGS) entry which is preliminary data.</text>
</comment>
<reference evidence="9" key="2">
    <citation type="journal article" date="2023" name="Syst. Appl. Microbiol.">
        <title>Govania unica gen. nov., sp. nov., a rare biosphere bacterium that represents a novel family in the class Alphaproteobacteria.</title>
        <authorList>
            <person name="Vandamme P."/>
            <person name="Peeters C."/>
            <person name="Hettiarachchi A."/>
            <person name="Cnockaert M."/>
            <person name="Carlier A."/>
        </authorList>
    </citation>
    <scope>NUCLEOTIDE SEQUENCE</scope>
    <source>
        <strain evidence="9">LMG 31809</strain>
    </source>
</reference>
<reference evidence="9" key="1">
    <citation type="submission" date="2022-08" db="EMBL/GenBank/DDBJ databases">
        <authorList>
            <person name="Vandamme P."/>
            <person name="Hettiarachchi A."/>
            <person name="Peeters C."/>
            <person name="Cnockaert M."/>
            <person name="Carlier A."/>
        </authorList>
    </citation>
    <scope>NUCLEOTIDE SEQUENCE</scope>
    <source>
        <strain evidence="9">LMG 31809</strain>
    </source>
</reference>
<dbReference type="GO" id="GO:0005886">
    <property type="term" value="C:plasma membrane"/>
    <property type="evidence" value="ECO:0007669"/>
    <property type="project" value="UniProtKB-SubCell"/>
</dbReference>
<evidence type="ECO:0000256" key="7">
    <source>
        <dbReference type="RuleBase" id="RU363032"/>
    </source>
</evidence>
<evidence type="ECO:0000256" key="4">
    <source>
        <dbReference type="ARBA" id="ARBA00022692"/>
    </source>
</evidence>
<evidence type="ECO:0000256" key="5">
    <source>
        <dbReference type="ARBA" id="ARBA00022989"/>
    </source>
</evidence>
<feature type="transmembrane region" description="Helical" evidence="7">
    <location>
        <begin position="150"/>
        <end position="168"/>
    </location>
</feature>
<dbReference type="InterPro" id="IPR050366">
    <property type="entry name" value="BP-dependent_transpt_permease"/>
</dbReference>
<dbReference type="AlphaFoldDB" id="A0A9X3Z6A1"/>
<comment type="subcellular location">
    <subcellularLocation>
        <location evidence="1 7">Cell membrane</location>
        <topology evidence="1 7">Multi-pass membrane protein</topology>
    </subcellularLocation>
</comment>
<evidence type="ECO:0000256" key="1">
    <source>
        <dbReference type="ARBA" id="ARBA00004651"/>
    </source>
</evidence>
<name>A0A9X3Z6A1_9PROT</name>
<dbReference type="SUPFAM" id="SSF161098">
    <property type="entry name" value="MetI-like"/>
    <property type="match status" value="1"/>
</dbReference>
<proteinExistence type="inferred from homology"/>
<dbReference type="Proteomes" id="UP001141619">
    <property type="component" value="Unassembled WGS sequence"/>
</dbReference>
<evidence type="ECO:0000256" key="3">
    <source>
        <dbReference type="ARBA" id="ARBA00022475"/>
    </source>
</evidence>
<dbReference type="Gene3D" id="1.10.3720.10">
    <property type="entry name" value="MetI-like"/>
    <property type="match status" value="1"/>
</dbReference>
<dbReference type="InterPro" id="IPR000515">
    <property type="entry name" value="MetI-like"/>
</dbReference>
<dbReference type="CDD" id="cd06261">
    <property type="entry name" value="TM_PBP2"/>
    <property type="match status" value="1"/>
</dbReference>
<feature type="domain" description="ABC transmembrane type-1" evidence="8">
    <location>
        <begin position="85"/>
        <end position="274"/>
    </location>
</feature>
<evidence type="ECO:0000313" key="10">
    <source>
        <dbReference type="Proteomes" id="UP001141619"/>
    </source>
</evidence>
<dbReference type="Pfam" id="PF00528">
    <property type="entry name" value="BPD_transp_1"/>
    <property type="match status" value="1"/>
</dbReference>
<accession>A0A9X3Z6A1</accession>
<sequence>MSAPSVPAVAAPAVKERTPWPAGLVLGLGVIAVLAALPVVLPWLGAPDADSINLYDRFARPGSEAHILGADHLGRDLLSRVAAGFDWSFMSALLATALSLAIGAPLGLLAADRPGWPRRVVLQIVNLTMSFPSLVAAICLIAIIGQGFMSLVLVLGLLTWPIFARIVYAESLSLLEKDYVIAARFMGVRQWRILFRHVLPALRPSLLAAIAFHFADMLIAESALSFLGIGAPLDSATWGNMLSDSRSFLYQAPWMMLMPAAAIVLVVVAANLIGDGVSTLLRGRSQRTL</sequence>
<keyword evidence="4 7" id="KW-0812">Transmembrane</keyword>
<dbReference type="EMBL" id="JANWOI010000001">
    <property type="protein sequence ID" value="MDA5192916.1"/>
    <property type="molecule type" value="Genomic_DNA"/>
</dbReference>
<keyword evidence="3" id="KW-1003">Cell membrane</keyword>
<dbReference type="PROSITE" id="PS50928">
    <property type="entry name" value="ABC_TM1"/>
    <property type="match status" value="1"/>
</dbReference>
<gene>
    <name evidence="9" type="ORF">NYP16_02945</name>
</gene>
<keyword evidence="10" id="KW-1185">Reference proteome</keyword>
<feature type="transmembrane region" description="Helical" evidence="7">
    <location>
        <begin position="87"/>
        <end position="108"/>
    </location>
</feature>
<dbReference type="PANTHER" id="PTHR43386">
    <property type="entry name" value="OLIGOPEPTIDE TRANSPORT SYSTEM PERMEASE PROTEIN APPC"/>
    <property type="match status" value="1"/>
</dbReference>
<dbReference type="GO" id="GO:0055085">
    <property type="term" value="P:transmembrane transport"/>
    <property type="evidence" value="ECO:0007669"/>
    <property type="project" value="InterPro"/>
</dbReference>